<comment type="similarity">
    <text evidence="1">Belongs to the RecJ family.</text>
</comment>
<accession>A0A7C3VMB2</accession>
<dbReference type="InterPro" id="IPR004610">
    <property type="entry name" value="RecJ"/>
</dbReference>
<evidence type="ECO:0000259" key="7">
    <source>
        <dbReference type="Pfam" id="PF02272"/>
    </source>
</evidence>
<sequence length="792" mass="87721">MAEIEPSWEVAEKVKPPEWVAKEIRRYAPDVGGDYAAQLLWQRGIRDRDDLGRFLDTDVYPSSSPFEFDWDMTWGVDRLLAAAAKGEKVAIWGDFDADGVTATAVLWDGLGQFFPQGKQLIYYIPNRLKESHGLTRAGIDALAAKGISLIVTCDTGSTNLDELEYAASLGIDVIVTDHHTVPEQRPPVVAIINPRYLPPEHPLATLSGVAVAYKLVEAMYLKAPQTPAQPLEELLDLVAIGLIADLVELRGDCRYLAQLGIARLQRESNLPKEQRRRPGVGFLLDFCKGSGDRPTDISFGIGPRLNAVSRIQGDASFCVELLTSRDAERCKKLAMDTEIANGRRKALQKDAVASVKAQLKQIDLSTTSVIVLEDTSWPPGVLGLVASEVARECDRPTILLSTQTTDTEASPPETSLTLARGSARSVKGIDLYELVKNQSHLLHRFGGHPMAAGLSLPAANIPIFREGINRHLWDKLGTGGLGRPVIKADLVVTVAELGNQLFRELKLLEPCGMGNPVPQLLIKNCWFENPWHENIQDFSKKKVTYIKTDFKIRDDSTSKGFTGIWWGHYKDEIPPGRCDAIVELDYNNYNKKNNDQNNYHVRLIAVRPAVADFPENGISTKKVDIVDLRNGVEEIADLGENFLVVNHCPESWEDLESALQAAIADKKQLALAYNAQPKFTPEEVWRQLVGVAKYLNRTGESCTKAQLEAKLGVGRGALAVGLETLELSGFHINAVGDNLHFRFDPNSQPLSQDIIAKFLAAVREEQFRREYFYQLPSADIASLVSSRRPYSE</sequence>
<name>A0A7C3VMB2_9CYAN</name>
<dbReference type="GO" id="GO:0006310">
    <property type="term" value="P:DNA recombination"/>
    <property type="evidence" value="ECO:0007669"/>
    <property type="project" value="InterPro"/>
</dbReference>
<dbReference type="Pfam" id="PF17768">
    <property type="entry name" value="RecJ_OB"/>
    <property type="match status" value="1"/>
</dbReference>
<keyword evidence="5 9" id="KW-0269">Exonuclease</keyword>
<dbReference type="InterPro" id="IPR041122">
    <property type="entry name" value="RecJ_OB"/>
</dbReference>
<dbReference type="GO" id="GO:0008409">
    <property type="term" value="F:5'-3' exonuclease activity"/>
    <property type="evidence" value="ECO:0007669"/>
    <property type="project" value="InterPro"/>
</dbReference>
<dbReference type="AlphaFoldDB" id="A0A7C3VMB2"/>
<dbReference type="PANTHER" id="PTHR30255">
    <property type="entry name" value="SINGLE-STRANDED-DNA-SPECIFIC EXONUCLEASE RECJ"/>
    <property type="match status" value="1"/>
</dbReference>
<feature type="domain" description="RecJ OB" evidence="8">
    <location>
        <begin position="489"/>
        <end position="595"/>
    </location>
</feature>
<dbReference type="Gene3D" id="3.10.310.30">
    <property type="match status" value="1"/>
</dbReference>
<dbReference type="Pfam" id="PF02272">
    <property type="entry name" value="DHHA1"/>
    <property type="match status" value="1"/>
</dbReference>
<dbReference type="InterPro" id="IPR003156">
    <property type="entry name" value="DHHA1_dom"/>
</dbReference>
<dbReference type="EMBL" id="DSPX01000120">
    <property type="protein sequence ID" value="HGG01298.1"/>
    <property type="molecule type" value="Genomic_DNA"/>
</dbReference>
<dbReference type="SUPFAM" id="SSF64182">
    <property type="entry name" value="DHH phosphoesterases"/>
    <property type="match status" value="1"/>
</dbReference>
<dbReference type="Gene3D" id="3.90.1640.30">
    <property type="match status" value="1"/>
</dbReference>
<dbReference type="GO" id="GO:0006281">
    <property type="term" value="P:DNA repair"/>
    <property type="evidence" value="ECO:0007669"/>
    <property type="project" value="InterPro"/>
</dbReference>
<evidence type="ECO:0000259" key="6">
    <source>
        <dbReference type="Pfam" id="PF01368"/>
    </source>
</evidence>
<evidence type="ECO:0000256" key="2">
    <source>
        <dbReference type="ARBA" id="ARBA00019841"/>
    </source>
</evidence>
<dbReference type="InterPro" id="IPR001667">
    <property type="entry name" value="DDH_dom"/>
</dbReference>
<dbReference type="PANTHER" id="PTHR30255:SF2">
    <property type="entry name" value="SINGLE-STRANDED-DNA-SPECIFIC EXONUCLEASE RECJ"/>
    <property type="match status" value="1"/>
</dbReference>
<evidence type="ECO:0000256" key="5">
    <source>
        <dbReference type="ARBA" id="ARBA00022839"/>
    </source>
</evidence>
<evidence type="ECO:0000259" key="8">
    <source>
        <dbReference type="Pfam" id="PF17768"/>
    </source>
</evidence>
<keyword evidence="4" id="KW-0378">Hydrolase</keyword>
<evidence type="ECO:0000313" key="9">
    <source>
        <dbReference type="EMBL" id="HGG01298.1"/>
    </source>
</evidence>
<reference evidence="9" key="1">
    <citation type="journal article" date="2020" name="mSystems">
        <title>Genome- and Community-Level Interaction Insights into Carbon Utilization and Element Cycling Functions of Hydrothermarchaeota in Hydrothermal Sediment.</title>
        <authorList>
            <person name="Zhou Z."/>
            <person name="Liu Y."/>
            <person name="Xu W."/>
            <person name="Pan J."/>
            <person name="Luo Z.H."/>
            <person name="Li M."/>
        </authorList>
    </citation>
    <scope>NUCLEOTIDE SEQUENCE [LARGE SCALE GENOMIC DNA]</scope>
    <source>
        <strain evidence="9">SpSt-374</strain>
    </source>
</reference>
<organism evidence="9">
    <name type="scientific">Planktothricoides sp. SpSt-374</name>
    <dbReference type="NCBI Taxonomy" id="2282167"/>
    <lineage>
        <taxon>Bacteria</taxon>
        <taxon>Bacillati</taxon>
        <taxon>Cyanobacteriota</taxon>
        <taxon>Cyanophyceae</taxon>
        <taxon>Oscillatoriophycideae</taxon>
        <taxon>Oscillatoriales</taxon>
        <taxon>Oscillatoriaceae</taxon>
        <taxon>Planktothricoides</taxon>
    </lineage>
</organism>
<comment type="caution">
    <text evidence="9">The sequence shown here is derived from an EMBL/GenBank/DDBJ whole genome shotgun (WGS) entry which is preliminary data.</text>
</comment>
<dbReference type="InterPro" id="IPR051673">
    <property type="entry name" value="SSDNA_exonuclease_RecJ"/>
</dbReference>
<gene>
    <name evidence="9" type="primary">recJ</name>
    <name evidence="9" type="ORF">ENR15_11780</name>
</gene>
<proteinExistence type="inferred from homology"/>
<feature type="domain" description="DDH" evidence="6">
    <location>
        <begin position="88"/>
        <end position="241"/>
    </location>
</feature>
<dbReference type="NCBIfam" id="TIGR00644">
    <property type="entry name" value="recJ"/>
    <property type="match status" value="1"/>
</dbReference>
<dbReference type="Pfam" id="PF01368">
    <property type="entry name" value="DHH"/>
    <property type="match status" value="1"/>
</dbReference>
<dbReference type="InterPro" id="IPR038763">
    <property type="entry name" value="DHH_sf"/>
</dbReference>
<protein>
    <recommendedName>
        <fullName evidence="2">Single-stranded-DNA-specific exonuclease RecJ</fullName>
    </recommendedName>
</protein>
<evidence type="ECO:0000256" key="3">
    <source>
        <dbReference type="ARBA" id="ARBA00022722"/>
    </source>
</evidence>
<evidence type="ECO:0000256" key="1">
    <source>
        <dbReference type="ARBA" id="ARBA00005915"/>
    </source>
</evidence>
<dbReference type="GO" id="GO:0003676">
    <property type="term" value="F:nucleic acid binding"/>
    <property type="evidence" value="ECO:0007669"/>
    <property type="project" value="InterPro"/>
</dbReference>
<feature type="domain" description="DHHA1" evidence="7">
    <location>
        <begin position="367"/>
        <end position="470"/>
    </location>
</feature>
<evidence type="ECO:0000256" key="4">
    <source>
        <dbReference type="ARBA" id="ARBA00022801"/>
    </source>
</evidence>
<keyword evidence="3" id="KW-0540">Nuclease</keyword>